<comment type="caution">
    <text evidence="13">The sequence shown here is derived from an EMBL/GenBank/DDBJ whole genome shotgun (WGS) entry which is preliminary data.</text>
</comment>
<evidence type="ECO:0000256" key="4">
    <source>
        <dbReference type="ARBA" id="ARBA00022679"/>
    </source>
</evidence>
<evidence type="ECO:0000256" key="6">
    <source>
        <dbReference type="ARBA" id="ARBA00022777"/>
    </source>
</evidence>
<proteinExistence type="predicted"/>
<evidence type="ECO:0000256" key="2">
    <source>
        <dbReference type="ARBA" id="ARBA00012438"/>
    </source>
</evidence>
<dbReference type="PROSITE" id="PS50005">
    <property type="entry name" value="TPR"/>
    <property type="match status" value="1"/>
</dbReference>
<dbReference type="InterPro" id="IPR011495">
    <property type="entry name" value="Sig_transdc_His_kin_sub2_dim/P"/>
</dbReference>
<dbReference type="EC" id="2.7.13.3" evidence="2"/>
<dbReference type="InterPro" id="IPR011990">
    <property type="entry name" value="TPR-like_helical_dom_sf"/>
</dbReference>
<evidence type="ECO:0000256" key="3">
    <source>
        <dbReference type="ARBA" id="ARBA00022553"/>
    </source>
</evidence>
<dbReference type="Gene3D" id="3.30.565.10">
    <property type="entry name" value="Histidine kinase-like ATPase, C-terminal domain"/>
    <property type="match status" value="1"/>
</dbReference>
<feature type="repeat" description="TPR" evidence="8">
    <location>
        <begin position="65"/>
        <end position="98"/>
    </location>
</feature>
<dbReference type="Proteomes" id="UP000541352">
    <property type="component" value="Unassembled WGS sequence"/>
</dbReference>
<dbReference type="InterPro" id="IPR036890">
    <property type="entry name" value="HATPase_C_sf"/>
</dbReference>
<evidence type="ECO:0000259" key="11">
    <source>
        <dbReference type="Pfam" id="PF07568"/>
    </source>
</evidence>
<keyword evidence="8" id="KW-0802">TPR repeat</keyword>
<feature type="coiled-coil region" evidence="9">
    <location>
        <begin position="326"/>
        <end position="353"/>
    </location>
</feature>
<sequence>MSNIGLSIQMSHFAKALIILVMVSSVGSIAQTPTTHFLPLQPHKVQWANAVIKNALKTKDTIQLAEGWYLYGKIYEAAGDYLTAKRYFLRSLKIQEKRGDSFELSRLYYRLTTIEGTLFHYKEAYHYAHLALQVAERINSYKALSLAYGSVQSIHDMDWSEGGKNKKYPSPNYDSALYYLRKKEKLINSYGTPLDMSAVMVNLGAELQRRNDPKAIDYYQKSLDIFLKKQNPAEIVIAKLQLGQACLQFKQLRKVKSLIQEIEQEIPALPSYSIDKTFQTSINALYRDYYAATGNWQKAFDYAQRVHGAEYQKLHADREGAISRLSVEYETEQKEAELKAKQLELQLSQQNQQTQQRFVQILVVLLVGALGISIAFYRISVKNHRLSESNALLVREQNHRVKNNLQLVSSLLNLQLNRLTDDATKNVLEETQLRIEVMSVLQRTLYTGQTLGEVNVHDFLTEIVKVGLQTFDYEHVQVQTNISPSLHLPIDHAMRIGLIINELLTNACKYAFPDHEAPQWSLSCEQSNRLWTLQVADNGPGFIPEKPINKKSSFGMRLIQLQADQLYAKYAFEIQNGSLFRLNFKV</sequence>
<dbReference type="GO" id="GO:0004673">
    <property type="term" value="F:protein histidine kinase activity"/>
    <property type="evidence" value="ECO:0007669"/>
    <property type="project" value="UniProtKB-EC"/>
</dbReference>
<keyword evidence="5" id="KW-0547">Nucleotide-binding</keyword>
<feature type="domain" description="Histidine kinase/HSP90-like ATPase" evidence="12">
    <location>
        <begin position="487"/>
        <end position="565"/>
    </location>
</feature>
<reference evidence="13 14" key="1">
    <citation type="submission" date="2020-08" db="EMBL/GenBank/DDBJ databases">
        <title>Genomic Encyclopedia of Type Strains, Phase IV (KMG-IV): sequencing the most valuable type-strain genomes for metagenomic binning, comparative biology and taxonomic classification.</title>
        <authorList>
            <person name="Goeker M."/>
        </authorList>
    </citation>
    <scope>NUCLEOTIDE SEQUENCE [LARGE SCALE GENOMIC DNA]</scope>
    <source>
        <strain evidence="13 14">DSM 17976</strain>
    </source>
</reference>
<dbReference type="InterPro" id="IPR003594">
    <property type="entry name" value="HATPase_dom"/>
</dbReference>
<evidence type="ECO:0000313" key="14">
    <source>
        <dbReference type="Proteomes" id="UP000541352"/>
    </source>
</evidence>
<keyword evidence="14" id="KW-1185">Reference proteome</keyword>
<evidence type="ECO:0000313" key="13">
    <source>
        <dbReference type="EMBL" id="MBB3836290.1"/>
    </source>
</evidence>
<dbReference type="SUPFAM" id="SSF55874">
    <property type="entry name" value="ATPase domain of HSP90 chaperone/DNA topoisomerase II/histidine kinase"/>
    <property type="match status" value="1"/>
</dbReference>
<name>A0A7W5ZGS9_9BACT</name>
<keyword evidence="6 13" id="KW-0418">Kinase</keyword>
<organism evidence="13 14">
    <name type="scientific">Runella defluvii</name>
    <dbReference type="NCBI Taxonomy" id="370973"/>
    <lineage>
        <taxon>Bacteria</taxon>
        <taxon>Pseudomonadati</taxon>
        <taxon>Bacteroidota</taxon>
        <taxon>Cytophagia</taxon>
        <taxon>Cytophagales</taxon>
        <taxon>Spirosomataceae</taxon>
        <taxon>Runella</taxon>
    </lineage>
</organism>
<evidence type="ECO:0000259" key="12">
    <source>
        <dbReference type="Pfam" id="PF13581"/>
    </source>
</evidence>
<dbReference type="Pfam" id="PF13581">
    <property type="entry name" value="HATPase_c_2"/>
    <property type="match status" value="1"/>
</dbReference>
<keyword evidence="3" id="KW-0597">Phosphoprotein</keyword>
<evidence type="ECO:0000256" key="8">
    <source>
        <dbReference type="PROSITE-ProRule" id="PRU00339"/>
    </source>
</evidence>
<dbReference type="Pfam" id="PF07568">
    <property type="entry name" value="HisKA_2"/>
    <property type="match status" value="1"/>
</dbReference>
<keyword evidence="9" id="KW-0175">Coiled coil</keyword>
<evidence type="ECO:0000256" key="5">
    <source>
        <dbReference type="ARBA" id="ARBA00022741"/>
    </source>
</evidence>
<dbReference type="InterPro" id="IPR019734">
    <property type="entry name" value="TPR_rpt"/>
</dbReference>
<feature type="domain" description="Signal transduction histidine kinase subgroup 2 dimerisation and phosphoacceptor" evidence="11">
    <location>
        <begin position="396"/>
        <end position="465"/>
    </location>
</feature>
<dbReference type="EMBL" id="JACIBY010000001">
    <property type="protein sequence ID" value="MBB3836290.1"/>
    <property type="molecule type" value="Genomic_DNA"/>
</dbReference>
<keyword evidence="7" id="KW-0067">ATP-binding</keyword>
<evidence type="ECO:0000256" key="7">
    <source>
        <dbReference type="ARBA" id="ARBA00022840"/>
    </source>
</evidence>
<evidence type="ECO:0000256" key="10">
    <source>
        <dbReference type="SAM" id="Phobius"/>
    </source>
</evidence>
<evidence type="ECO:0000256" key="9">
    <source>
        <dbReference type="SAM" id="Coils"/>
    </source>
</evidence>
<dbReference type="AlphaFoldDB" id="A0A7W5ZGS9"/>
<dbReference type="RefSeq" id="WP_221225525.1">
    <property type="nucleotide sequence ID" value="NZ_JACIBY010000001.1"/>
</dbReference>
<dbReference type="PANTHER" id="PTHR41523">
    <property type="entry name" value="TWO-COMPONENT SYSTEM SENSOR PROTEIN"/>
    <property type="match status" value="1"/>
</dbReference>
<protein>
    <recommendedName>
        <fullName evidence="2">histidine kinase</fullName>
        <ecNumber evidence="2">2.7.13.3</ecNumber>
    </recommendedName>
</protein>
<keyword evidence="10" id="KW-0472">Membrane</keyword>
<keyword evidence="10" id="KW-1133">Transmembrane helix</keyword>
<gene>
    <name evidence="13" type="ORF">FHS57_000272</name>
</gene>
<dbReference type="GO" id="GO:0005524">
    <property type="term" value="F:ATP binding"/>
    <property type="evidence" value="ECO:0007669"/>
    <property type="project" value="UniProtKB-KW"/>
</dbReference>
<keyword evidence="4" id="KW-0808">Transferase</keyword>
<accession>A0A7W5ZGS9</accession>
<comment type="catalytic activity">
    <reaction evidence="1">
        <text>ATP + protein L-histidine = ADP + protein N-phospho-L-histidine.</text>
        <dbReference type="EC" id="2.7.13.3"/>
    </reaction>
</comment>
<dbReference type="SUPFAM" id="SSF48452">
    <property type="entry name" value="TPR-like"/>
    <property type="match status" value="2"/>
</dbReference>
<dbReference type="PANTHER" id="PTHR41523:SF8">
    <property type="entry name" value="ETHYLENE RESPONSE SENSOR PROTEIN"/>
    <property type="match status" value="1"/>
</dbReference>
<dbReference type="Gene3D" id="1.25.40.10">
    <property type="entry name" value="Tetratricopeptide repeat domain"/>
    <property type="match status" value="2"/>
</dbReference>
<feature type="transmembrane region" description="Helical" evidence="10">
    <location>
        <begin position="358"/>
        <end position="377"/>
    </location>
</feature>
<keyword evidence="10" id="KW-0812">Transmembrane</keyword>
<evidence type="ECO:0000256" key="1">
    <source>
        <dbReference type="ARBA" id="ARBA00000085"/>
    </source>
</evidence>